<evidence type="ECO:0000259" key="1">
    <source>
        <dbReference type="SMART" id="SM00989"/>
    </source>
</evidence>
<dbReference type="InterPro" id="IPR004096">
    <property type="entry name" value="V4R"/>
</dbReference>
<dbReference type="AlphaFoldDB" id="Q07JM2"/>
<sequence>MSATTSHAAKIGPNAVLQLIQALTAAGADDAMQAIFAEAGASDWLAQPPSEMIDEKRVASIHQAVRRLLPPDRAVAILSDAGLRTGDYILANRIPKFAQVILKLLPAPLAARMLVKAITAHSWTFAGSGRFSGVVGRNVTFEIAGNPIIAGEHADKMVCVWHAAVFQRLFQVLVSPKSRAAEIACGARGDPSCRFVVNWKTALEPVCAKADPTSGATCCGNCSDASLTSGNDAGAKPSIS</sequence>
<dbReference type="GO" id="GO:0030494">
    <property type="term" value="P:bacteriochlorophyll biosynthetic process"/>
    <property type="evidence" value="ECO:0007669"/>
    <property type="project" value="InterPro"/>
</dbReference>
<evidence type="ECO:0000313" key="2">
    <source>
        <dbReference type="EMBL" id="ABJ07862.1"/>
    </source>
</evidence>
<dbReference type="GO" id="GO:0015979">
    <property type="term" value="P:photosynthesis"/>
    <property type="evidence" value="ECO:0007669"/>
    <property type="project" value="InterPro"/>
</dbReference>
<reference evidence="2" key="1">
    <citation type="submission" date="2006-09" db="EMBL/GenBank/DDBJ databases">
        <title>Complete sequence of Rhodopseudomonas palustris BisA53.</title>
        <authorList>
            <consortium name="US DOE Joint Genome Institute"/>
            <person name="Copeland A."/>
            <person name="Lucas S."/>
            <person name="Lapidus A."/>
            <person name="Barry K."/>
            <person name="Detter J.C."/>
            <person name="Glavina del Rio T."/>
            <person name="Hammon N."/>
            <person name="Israni S."/>
            <person name="Dalin E."/>
            <person name="Tice H."/>
            <person name="Pitluck S."/>
            <person name="Chain P."/>
            <person name="Malfatti S."/>
            <person name="Shin M."/>
            <person name="Vergez L."/>
            <person name="Schmutz J."/>
            <person name="Larimer F."/>
            <person name="Land M."/>
            <person name="Hauser L."/>
            <person name="Pelletier D.A."/>
            <person name="Kyrpides N."/>
            <person name="Kim E."/>
            <person name="Harwood C.S."/>
            <person name="Oda Y."/>
            <person name="Richardson P."/>
        </authorList>
    </citation>
    <scope>NUCLEOTIDE SEQUENCE [LARGE SCALE GENOMIC DNA]</scope>
    <source>
        <strain evidence="2">BisA53</strain>
    </source>
</reference>
<dbReference type="InterPro" id="IPR010249">
    <property type="entry name" value="BchJ"/>
</dbReference>
<accession>Q07JM2</accession>
<dbReference type="eggNOG" id="COG1719">
    <property type="taxonomic scope" value="Bacteria"/>
</dbReference>
<proteinExistence type="predicted"/>
<gene>
    <name evidence="2" type="ordered locus">RPE_3936</name>
</gene>
<feature type="domain" description="4-vinyl reductase 4VR" evidence="1">
    <location>
        <begin position="138"/>
        <end position="199"/>
    </location>
</feature>
<dbReference type="NCBIfam" id="TIGR02019">
    <property type="entry name" value="BchJ"/>
    <property type="match status" value="1"/>
</dbReference>
<dbReference type="Pfam" id="PF02830">
    <property type="entry name" value="V4R"/>
    <property type="match status" value="1"/>
</dbReference>
<dbReference type="EMBL" id="CP000463">
    <property type="protein sequence ID" value="ABJ07862.1"/>
    <property type="molecule type" value="Genomic_DNA"/>
</dbReference>
<name>Q07JM2_RHOP5</name>
<organism evidence="2">
    <name type="scientific">Rhodopseudomonas palustris (strain BisA53)</name>
    <dbReference type="NCBI Taxonomy" id="316055"/>
    <lineage>
        <taxon>Bacteria</taxon>
        <taxon>Pseudomonadati</taxon>
        <taxon>Pseudomonadota</taxon>
        <taxon>Alphaproteobacteria</taxon>
        <taxon>Hyphomicrobiales</taxon>
        <taxon>Nitrobacteraceae</taxon>
        <taxon>Rhodopseudomonas</taxon>
    </lineage>
</organism>
<dbReference type="STRING" id="316055.RPE_3936"/>
<dbReference type="InterPro" id="IPR024096">
    <property type="entry name" value="NO_sig/Golgi_transp_ligand-bd"/>
</dbReference>
<dbReference type="SUPFAM" id="SSF111126">
    <property type="entry name" value="Ligand-binding domain in the NO signalling and Golgi transport"/>
    <property type="match status" value="1"/>
</dbReference>
<dbReference type="HOGENOM" id="CLU_092419_0_0_5"/>
<dbReference type="SMART" id="SM00989">
    <property type="entry name" value="V4R"/>
    <property type="match status" value="1"/>
</dbReference>
<protein>
    <submittedName>
        <fullName evidence="2">Bacteriochlorophyll 4-vinyl reductase</fullName>
    </submittedName>
</protein>
<dbReference type="KEGG" id="rpe:RPE_3936"/>